<sequence length="50" mass="5714">MLLTASRLDDRTEESRETVSREVVAGQRRRRSGFQTTSAVSCRTGTRSRR</sequence>
<feature type="region of interest" description="Disordered" evidence="1">
    <location>
        <begin position="1"/>
        <end position="50"/>
    </location>
</feature>
<gene>
    <name evidence="2" type="ORF">SAMN04487819_11857</name>
</gene>
<evidence type="ECO:0000256" key="1">
    <source>
        <dbReference type="SAM" id="MobiDB-lite"/>
    </source>
</evidence>
<evidence type="ECO:0000313" key="2">
    <source>
        <dbReference type="EMBL" id="SFE61752.1"/>
    </source>
</evidence>
<feature type="compositionally biased region" description="Polar residues" evidence="1">
    <location>
        <begin position="33"/>
        <end position="50"/>
    </location>
</feature>
<name>A0A1I2C0N9_9ACTN</name>
<organism evidence="2 3">
    <name type="scientific">Actinopolyspora alba</name>
    <dbReference type="NCBI Taxonomy" id="673379"/>
    <lineage>
        <taxon>Bacteria</taxon>
        <taxon>Bacillati</taxon>
        <taxon>Actinomycetota</taxon>
        <taxon>Actinomycetes</taxon>
        <taxon>Actinopolysporales</taxon>
        <taxon>Actinopolysporaceae</taxon>
        <taxon>Actinopolyspora</taxon>
        <taxon>Actinopolyspora alba group</taxon>
    </lineage>
</organism>
<reference evidence="3" key="1">
    <citation type="submission" date="2016-10" db="EMBL/GenBank/DDBJ databases">
        <authorList>
            <person name="Varghese N."/>
            <person name="Submissions S."/>
        </authorList>
    </citation>
    <scope>NUCLEOTIDE SEQUENCE [LARGE SCALE GENOMIC DNA]</scope>
    <source>
        <strain evidence="3">DSM 45004</strain>
    </source>
</reference>
<protein>
    <submittedName>
        <fullName evidence="2">Uncharacterized protein</fullName>
    </submittedName>
</protein>
<feature type="compositionally biased region" description="Basic and acidic residues" evidence="1">
    <location>
        <begin position="7"/>
        <end position="20"/>
    </location>
</feature>
<dbReference type="Proteomes" id="UP000198716">
    <property type="component" value="Unassembled WGS sequence"/>
</dbReference>
<accession>A0A1I2C0N9</accession>
<keyword evidence="3" id="KW-1185">Reference proteome</keyword>
<evidence type="ECO:0000313" key="3">
    <source>
        <dbReference type="Proteomes" id="UP000198716"/>
    </source>
</evidence>
<dbReference type="EMBL" id="FOMZ01000018">
    <property type="protein sequence ID" value="SFE61752.1"/>
    <property type="molecule type" value="Genomic_DNA"/>
</dbReference>
<proteinExistence type="predicted"/>
<dbReference type="AlphaFoldDB" id="A0A1I2C0N9"/>